<reference evidence="6" key="1">
    <citation type="journal article" date="2014" name="Proc. Natl. Acad. Sci. U.S.A.">
        <title>Extensive sampling of basidiomycete genomes demonstrates inadequacy of the white-rot/brown-rot paradigm for wood decay fungi.</title>
        <authorList>
            <person name="Riley R."/>
            <person name="Salamov A.A."/>
            <person name="Brown D.W."/>
            <person name="Nagy L.G."/>
            <person name="Floudas D."/>
            <person name="Held B.W."/>
            <person name="Levasseur A."/>
            <person name="Lombard V."/>
            <person name="Morin E."/>
            <person name="Otillar R."/>
            <person name="Lindquist E.A."/>
            <person name="Sun H."/>
            <person name="LaButti K.M."/>
            <person name="Schmutz J."/>
            <person name="Jabbour D."/>
            <person name="Luo H."/>
            <person name="Baker S.E."/>
            <person name="Pisabarro A.G."/>
            <person name="Walton J.D."/>
            <person name="Blanchette R.A."/>
            <person name="Henrissat B."/>
            <person name="Martin F."/>
            <person name="Cullen D."/>
            <person name="Hibbett D.S."/>
            <person name="Grigoriev I.V."/>
        </authorList>
    </citation>
    <scope>NUCLEOTIDE SEQUENCE [LARGE SCALE GENOMIC DNA]</scope>
    <source>
        <strain evidence="6">FD-172 SS1</strain>
    </source>
</reference>
<dbReference type="AlphaFoldDB" id="A0A067MI36"/>
<dbReference type="Proteomes" id="UP000027195">
    <property type="component" value="Unassembled WGS sequence"/>
</dbReference>
<keyword evidence="1 3" id="KW-0732">Signal</keyword>
<sequence length="394" mass="42680">MLFSTITSLLAFAVLSPATLAAPTNTTLAARTFVHPGVLVSLPQLNFVREKVHAREQPWAKAYDDMMASKYASLSREPNPRATVECGPTSNPNIGCTDERQDAIAAYTLALAYFITQDEKYAVKAISIFDAWSTTIKSHTNSNGPLQTGWSACSWAPAAEIIRHTYTGWSSSSIENFSKMLRDVYLPVVIKGSKNNGNWELAMMEATQGIAVFLDDAASYDIAMAKFDARLPAYIYLTTDGKLPAPPPGGDSSPEGIIKYWQGQDTFDMDGIAQETCRDLTHTGYAIASISAVLETSMIQGKDLYGTKAGDRLGAALELHSALQLGTKPVPPSLCHGKIKQELGPITEVGLNALSFRRGAVMPNTQKLTEEQRPAGTDALFVSWGTLTHARNPK</sequence>
<name>A0A067MI36_BOTB1</name>
<gene>
    <name evidence="5" type="ORF">BOTBODRAFT_32812</name>
</gene>
<dbReference type="HOGENOM" id="CLU_038125_3_0_1"/>
<evidence type="ECO:0000256" key="2">
    <source>
        <dbReference type="ARBA" id="ARBA00023239"/>
    </source>
</evidence>
<dbReference type="GO" id="GO:0016829">
    <property type="term" value="F:lyase activity"/>
    <property type="evidence" value="ECO:0007669"/>
    <property type="project" value="UniProtKB-KW"/>
</dbReference>
<feature type="domain" description="Alginate lyase" evidence="4">
    <location>
        <begin position="93"/>
        <end position="244"/>
    </location>
</feature>
<evidence type="ECO:0000313" key="6">
    <source>
        <dbReference type="Proteomes" id="UP000027195"/>
    </source>
</evidence>
<feature type="signal peptide" evidence="3">
    <location>
        <begin position="1"/>
        <end position="21"/>
    </location>
</feature>
<dbReference type="InterPro" id="IPR008929">
    <property type="entry name" value="Chondroitin_lyas"/>
</dbReference>
<dbReference type="Gene3D" id="1.50.10.100">
    <property type="entry name" value="Chondroitin AC/alginate lyase"/>
    <property type="match status" value="1"/>
</dbReference>
<dbReference type="EMBL" id="KL198038">
    <property type="protein sequence ID" value="KDQ14350.1"/>
    <property type="molecule type" value="Genomic_DNA"/>
</dbReference>
<feature type="chain" id="PRO_5001641397" description="Alginate lyase domain-containing protein" evidence="3">
    <location>
        <begin position="22"/>
        <end position="394"/>
    </location>
</feature>
<protein>
    <recommendedName>
        <fullName evidence="4">Alginate lyase domain-containing protein</fullName>
    </recommendedName>
</protein>
<evidence type="ECO:0000259" key="4">
    <source>
        <dbReference type="Pfam" id="PF05426"/>
    </source>
</evidence>
<keyword evidence="6" id="KW-1185">Reference proteome</keyword>
<evidence type="ECO:0000256" key="1">
    <source>
        <dbReference type="ARBA" id="ARBA00022729"/>
    </source>
</evidence>
<keyword evidence="2" id="KW-0456">Lyase</keyword>
<accession>A0A067MI36</accession>
<evidence type="ECO:0000313" key="5">
    <source>
        <dbReference type="EMBL" id="KDQ14350.1"/>
    </source>
</evidence>
<dbReference type="OrthoDB" id="526316at2759"/>
<dbReference type="GO" id="GO:0042597">
    <property type="term" value="C:periplasmic space"/>
    <property type="evidence" value="ECO:0007669"/>
    <property type="project" value="InterPro"/>
</dbReference>
<dbReference type="InParanoid" id="A0A067MI36"/>
<proteinExistence type="predicted"/>
<dbReference type="InterPro" id="IPR008397">
    <property type="entry name" value="Alginate_lyase_dom"/>
</dbReference>
<evidence type="ECO:0000256" key="3">
    <source>
        <dbReference type="SAM" id="SignalP"/>
    </source>
</evidence>
<dbReference type="STRING" id="930990.A0A067MI36"/>
<dbReference type="Pfam" id="PF05426">
    <property type="entry name" value="Alginate_lyase"/>
    <property type="match status" value="1"/>
</dbReference>
<dbReference type="SUPFAM" id="SSF48230">
    <property type="entry name" value="Chondroitin AC/alginate lyase"/>
    <property type="match status" value="1"/>
</dbReference>
<organism evidence="5 6">
    <name type="scientific">Botryobasidium botryosum (strain FD-172 SS1)</name>
    <dbReference type="NCBI Taxonomy" id="930990"/>
    <lineage>
        <taxon>Eukaryota</taxon>
        <taxon>Fungi</taxon>
        <taxon>Dikarya</taxon>
        <taxon>Basidiomycota</taxon>
        <taxon>Agaricomycotina</taxon>
        <taxon>Agaricomycetes</taxon>
        <taxon>Cantharellales</taxon>
        <taxon>Botryobasidiaceae</taxon>
        <taxon>Botryobasidium</taxon>
    </lineage>
</organism>